<evidence type="ECO:0000256" key="2">
    <source>
        <dbReference type="ARBA" id="ARBA00004141"/>
    </source>
</evidence>
<dbReference type="GO" id="GO:0016020">
    <property type="term" value="C:membrane"/>
    <property type="evidence" value="ECO:0007669"/>
    <property type="project" value="UniProtKB-SubCell"/>
</dbReference>
<keyword evidence="3" id="KW-0813">Transport</keyword>
<dbReference type="Proteomes" id="UP000663882">
    <property type="component" value="Unassembled WGS sequence"/>
</dbReference>
<dbReference type="SUPFAM" id="SSF53850">
    <property type="entry name" value="Periplasmic binding protein-like II"/>
    <property type="match status" value="1"/>
</dbReference>
<accession>A0A815BLG4</accession>
<evidence type="ECO:0000259" key="15">
    <source>
        <dbReference type="Pfam" id="PF13359"/>
    </source>
</evidence>
<keyword evidence="11" id="KW-1071">Ligand-gated ion channel</keyword>
<keyword evidence="12" id="KW-0407">Ion channel</keyword>
<evidence type="ECO:0000256" key="8">
    <source>
        <dbReference type="ARBA" id="ARBA00023136"/>
    </source>
</evidence>
<feature type="transmembrane region" description="Helical" evidence="13">
    <location>
        <begin position="549"/>
        <end position="567"/>
    </location>
</feature>
<evidence type="ECO:0000256" key="6">
    <source>
        <dbReference type="ARBA" id="ARBA00022989"/>
    </source>
</evidence>
<keyword evidence="7" id="KW-0406">Ion transport</keyword>
<dbReference type="AlphaFoldDB" id="A0A815BLG4"/>
<evidence type="ECO:0000313" key="16">
    <source>
        <dbReference type="EMBL" id="CAF1271267.1"/>
    </source>
</evidence>
<reference evidence="16" key="1">
    <citation type="submission" date="2021-02" db="EMBL/GenBank/DDBJ databases">
        <authorList>
            <person name="Nowell W R."/>
        </authorList>
    </citation>
    <scope>NUCLEOTIDE SEQUENCE</scope>
</reference>
<comment type="cofactor">
    <cofactor evidence="1">
        <name>a divalent metal cation</name>
        <dbReference type="ChEBI" id="CHEBI:60240"/>
    </cofactor>
</comment>
<dbReference type="Gene3D" id="3.40.190.10">
    <property type="entry name" value="Periplasmic binding protein-like II"/>
    <property type="match status" value="1"/>
</dbReference>
<evidence type="ECO:0000256" key="9">
    <source>
        <dbReference type="ARBA" id="ARBA00023170"/>
    </source>
</evidence>
<evidence type="ECO:0000259" key="14">
    <source>
        <dbReference type="Pfam" id="PF00060"/>
    </source>
</evidence>
<evidence type="ECO:0000256" key="1">
    <source>
        <dbReference type="ARBA" id="ARBA00001968"/>
    </source>
</evidence>
<dbReference type="PANTHER" id="PTHR18966">
    <property type="entry name" value="IONOTROPIC GLUTAMATE RECEPTOR"/>
    <property type="match status" value="1"/>
</dbReference>
<name>A0A815BLG4_9BILA</name>
<feature type="domain" description="DDE Tnp4" evidence="15">
    <location>
        <begin position="126"/>
        <end position="293"/>
    </location>
</feature>
<comment type="caution">
    <text evidence="16">The sequence shown here is derived from an EMBL/GenBank/DDBJ whole genome shotgun (WGS) entry which is preliminary data.</text>
</comment>
<comment type="subcellular location">
    <subcellularLocation>
        <location evidence="2">Membrane</location>
        <topology evidence="2">Multi-pass membrane protein</topology>
    </subcellularLocation>
</comment>
<evidence type="ECO:0000256" key="13">
    <source>
        <dbReference type="SAM" id="Phobius"/>
    </source>
</evidence>
<proteinExistence type="predicted"/>
<organism evidence="16 17">
    <name type="scientific">Rotaria sordida</name>
    <dbReference type="NCBI Taxonomy" id="392033"/>
    <lineage>
        <taxon>Eukaryota</taxon>
        <taxon>Metazoa</taxon>
        <taxon>Spiralia</taxon>
        <taxon>Gnathifera</taxon>
        <taxon>Rotifera</taxon>
        <taxon>Eurotatoria</taxon>
        <taxon>Bdelloidea</taxon>
        <taxon>Philodinida</taxon>
        <taxon>Philodinidae</taxon>
        <taxon>Rotaria</taxon>
    </lineage>
</organism>
<dbReference type="InterPro" id="IPR015683">
    <property type="entry name" value="Ionotropic_Glu_rcpt"/>
</dbReference>
<evidence type="ECO:0000256" key="7">
    <source>
        <dbReference type="ARBA" id="ARBA00023065"/>
    </source>
</evidence>
<evidence type="ECO:0000256" key="5">
    <source>
        <dbReference type="ARBA" id="ARBA00022723"/>
    </source>
</evidence>
<dbReference type="EMBL" id="CAJNOO010002471">
    <property type="protein sequence ID" value="CAF1271267.1"/>
    <property type="molecule type" value="Genomic_DNA"/>
</dbReference>
<keyword evidence="5" id="KW-0479">Metal-binding</keyword>
<sequence length="578" mass="65060">MNTVVLVADGTYLYLQNDNENFESAVETSTDEPIDTNTVLLPLNVAVSSHRLGFSNKVLTTMFQFSNPMAVSRTLSIVREALSSEFVPQYLGFQSISRQDVINIYSSPLATRLLSEDMNTVVLVADGTYLYLQKSRNNEFQRHTYNLHKHRSLVKPMLITTTTGYILEAYGPYLSDSSNNDAAMQKDILIKNKSGILNWIHDHDIIVVDRGFRDSVGLMRALGLDVCMPDFLNGRHRFDALEANRSRFISKIRWVVESANARIKHFKWLNQTIQNSTIPQVRDYLRIACALVNAYRSPAISSFMNDDIIVTKMLENLHEPNLLRVRINDEILRWVDGDASQLVNFPVLSMDQIRTITVDFEIATSAGRLLTAGLYILGLILVVSYTANLASDLTIAKSNNIISGIDDIKNGKIPLNRIGILAGSAIEDYYLGEVSNGVRNFHPLQTYDDIYHSLLAGIIDASFLDDGLAEYITNNIHCNLTIIGNDFDKSSYGIVIPQHWLHAQVLDVTILQLKEGGDLENLRHKWFDMQTCSDSSQILTEIGIEATSGLFLVFGVISTLPLLLFAWKERQNIKNRLF</sequence>
<dbReference type="Pfam" id="PF13359">
    <property type="entry name" value="DDE_Tnp_4"/>
    <property type="match status" value="1"/>
</dbReference>
<dbReference type="Pfam" id="PF00060">
    <property type="entry name" value="Lig_chan"/>
    <property type="match status" value="1"/>
</dbReference>
<keyword evidence="6 13" id="KW-1133">Transmembrane helix</keyword>
<dbReference type="InterPro" id="IPR001320">
    <property type="entry name" value="Iontro_rcpt_C"/>
</dbReference>
<dbReference type="OrthoDB" id="10049726at2759"/>
<protein>
    <submittedName>
        <fullName evidence="16">Uncharacterized protein</fullName>
    </submittedName>
</protein>
<evidence type="ECO:0000256" key="11">
    <source>
        <dbReference type="ARBA" id="ARBA00023286"/>
    </source>
</evidence>
<evidence type="ECO:0000256" key="3">
    <source>
        <dbReference type="ARBA" id="ARBA00022448"/>
    </source>
</evidence>
<evidence type="ECO:0000313" key="17">
    <source>
        <dbReference type="Proteomes" id="UP000663882"/>
    </source>
</evidence>
<evidence type="ECO:0000256" key="10">
    <source>
        <dbReference type="ARBA" id="ARBA00023180"/>
    </source>
</evidence>
<dbReference type="GO" id="GO:0015276">
    <property type="term" value="F:ligand-gated monoatomic ion channel activity"/>
    <property type="evidence" value="ECO:0007669"/>
    <property type="project" value="InterPro"/>
</dbReference>
<gene>
    <name evidence="16" type="ORF">RFH988_LOCUS28202</name>
</gene>
<evidence type="ECO:0000256" key="12">
    <source>
        <dbReference type="ARBA" id="ARBA00023303"/>
    </source>
</evidence>
<keyword evidence="9" id="KW-0675">Receptor</keyword>
<feature type="domain" description="Ionotropic glutamate receptor C-terminal" evidence="14">
    <location>
        <begin position="359"/>
        <end position="556"/>
    </location>
</feature>
<keyword evidence="8 13" id="KW-0472">Membrane</keyword>
<keyword evidence="4 13" id="KW-0812">Transmembrane</keyword>
<dbReference type="InterPro" id="IPR027806">
    <property type="entry name" value="HARBI1_dom"/>
</dbReference>
<evidence type="ECO:0000256" key="4">
    <source>
        <dbReference type="ARBA" id="ARBA00022692"/>
    </source>
</evidence>
<keyword evidence="10" id="KW-0325">Glycoprotein</keyword>
<dbReference type="GO" id="GO:0046872">
    <property type="term" value="F:metal ion binding"/>
    <property type="evidence" value="ECO:0007669"/>
    <property type="project" value="UniProtKB-KW"/>
</dbReference>